<name>A0AAE0ZX31_9GAST</name>
<keyword evidence="2" id="KW-1185">Reference proteome</keyword>
<accession>A0AAE0ZX31</accession>
<reference evidence="1" key="1">
    <citation type="journal article" date="2023" name="G3 (Bethesda)">
        <title>A reference genome for the long-term kleptoplast-retaining sea slug Elysia crispata morphotype clarki.</title>
        <authorList>
            <person name="Eastman K.E."/>
            <person name="Pendleton A.L."/>
            <person name="Shaikh M.A."/>
            <person name="Suttiyut T."/>
            <person name="Ogas R."/>
            <person name="Tomko P."/>
            <person name="Gavelis G."/>
            <person name="Widhalm J.R."/>
            <person name="Wisecaver J.H."/>
        </authorList>
    </citation>
    <scope>NUCLEOTIDE SEQUENCE</scope>
    <source>
        <strain evidence="1">ECLA1</strain>
    </source>
</reference>
<gene>
    <name evidence="1" type="ORF">RRG08_037077</name>
</gene>
<dbReference type="Proteomes" id="UP001283361">
    <property type="component" value="Unassembled WGS sequence"/>
</dbReference>
<dbReference type="AlphaFoldDB" id="A0AAE0ZX31"/>
<protein>
    <submittedName>
        <fullName evidence="1">Uncharacterized protein</fullName>
    </submittedName>
</protein>
<evidence type="ECO:0000313" key="1">
    <source>
        <dbReference type="EMBL" id="KAK3776571.1"/>
    </source>
</evidence>
<evidence type="ECO:0000313" key="2">
    <source>
        <dbReference type="Proteomes" id="UP001283361"/>
    </source>
</evidence>
<comment type="caution">
    <text evidence="1">The sequence shown here is derived from an EMBL/GenBank/DDBJ whole genome shotgun (WGS) entry which is preliminary data.</text>
</comment>
<sequence length="117" mass="13356">MYSTRHTALQSMTRIRWSVLATYSKLTDRRSRQHSAALGSEWLPVQIPPVAWGLFLLNLPYPPFSLHPSMLCGVIRRLSSLRGDYFIHLKIPALSRTWFSHSPIPGSAQRCGCDFDE</sequence>
<proteinExistence type="predicted"/>
<dbReference type="EMBL" id="JAWDGP010003199">
    <property type="protein sequence ID" value="KAK3776571.1"/>
    <property type="molecule type" value="Genomic_DNA"/>
</dbReference>
<organism evidence="1 2">
    <name type="scientific">Elysia crispata</name>
    <name type="common">lettuce slug</name>
    <dbReference type="NCBI Taxonomy" id="231223"/>
    <lineage>
        <taxon>Eukaryota</taxon>
        <taxon>Metazoa</taxon>
        <taxon>Spiralia</taxon>
        <taxon>Lophotrochozoa</taxon>
        <taxon>Mollusca</taxon>
        <taxon>Gastropoda</taxon>
        <taxon>Heterobranchia</taxon>
        <taxon>Euthyneura</taxon>
        <taxon>Panpulmonata</taxon>
        <taxon>Sacoglossa</taxon>
        <taxon>Placobranchoidea</taxon>
        <taxon>Plakobranchidae</taxon>
        <taxon>Elysia</taxon>
    </lineage>
</organism>